<protein>
    <recommendedName>
        <fullName evidence="1">Methyltransferase small domain-containing protein</fullName>
    </recommendedName>
</protein>
<dbReference type="PANTHER" id="PTHR18895">
    <property type="entry name" value="HEMK METHYLTRANSFERASE"/>
    <property type="match status" value="1"/>
</dbReference>
<dbReference type="AlphaFoldDB" id="A0A497EYW2"/>
<reference evidence="2 3" key="1">
    <citation type="submission" date="2018-06" db="EMBL/GenBank/DDBJ databases">
        <title>Extensive metabolic versatility and redundancy in microbially diverse, dynamic hydrothermal sediments.</title>
        <authorList>
            <person name="Dombrowski N."/>
            <person name="Teske A."/>
            <person name="Baker B.J."/>
        </authorList>
    </citation>
    <scope>NUCLEOTIDE SEQUENCE [LARGE SCALE GENOMIC DNA]</scope>
    <source>
        <strain evidence="2">B34_G17</strain>
    </source>
</reference>
<dbReference type="Pfam" id="PF05175">
    <property type="entry name" value="MTS"/>
    <property type="match status" value="1"/>
</dbReference>
<dbReference type="CDD" id="cd02440">
    <property type="entry name" value="AdoMet_MTases"/>
    <property type="match status" value="1"/>
</dbReference>
<comment type="caution">
    <text evidence="2">The sequence shown here is derived from an EMBL/GenBank/DDBJ whole genome shotgun (WGS) entry which is preliminary data.</text>
</comment>
<evidence type="ECO:0000259" key="1">
    <source>
        <dbReference type="Pfam" id="PF05175"/>
    </source>
</evidence>
<dbReference type="Proteomes" id="UP000272051">
    <property type="component" value="Unassembled WGS sequence"/>
</dbReference>
<feature type="domain" description="Methyltransferase small" evidence="1">
    <location>
        <begin position="45"/>
        <end position="185"/>
    </location>
</feature>
<dbReference type="GO" id="GO:0008757">
    <property type="term" value="F:S-adenosylmethionine-dependent methyltransferase activity"/>
    <property type="evidence" value="ECO:0007669"/>
    <property type="project" value="UniProtKB-ARBA"/>
</dbReference>
<dbReference type="InterPro" id="IPR002052">
    <property type="entry name" value="DNA_methylase_N6_adenine_CS"/>
</dbReference>
<proteinExistence type="predicted"/>
<gene>
    <name evidence="2" type="ORF">DRJ33_04310</name>
</gene>
<dbReference type="InterPro" id="IPR007848">
    <property type="entry name" value="Small_mtfrase_dom"/>
</dbReference>
<dbReference type="GO" id="GO:0032259">
    <property type="term" value="P:methylation"/>
    <property type="evidence" value="ECO:0007669"/>
    <property type="project" value="InterPro"/>
</dbReference>
<dbReference type="SUPFAM" id="SSF53335">
    <property type="entry name" value="S-adenosyl-L-methionine-dependent methyltransferases"/>
    <property type="match status" value="1"/>
</dbReference>
<evidence type="ECO:0000313" key="2">
    <source>
        <dbReference type="EMBL" id="RLE52211.1"/>
    </source>
</evidence>
<accession>A0A497EYW2</accession>
<name>A0A497EYW2_9CREN</name>
<dbReference type="InterPro" id="IPR050320">
    <property type="entry name" value="N5-glutamine_MTase"/>
</dbReference>
<evidence type="ECO:0000313" key="3">
    <source>
        <dbReference type="Proteomes" id="UP000272051"/>
    </source>
</evidence>
<dbReference type="EMBL" id="QMQX01000062">
    <property type="protein sequence ID" value="RLE52211.1"/>
    <property type="molecule type" value="Genomic_DNA"/>
</dbReference>
<dbReference type="PANTHER" id="PTHR18895:SF74">
    <property type="entry name" value="MTRF1L RELEASE FACTOR GLUTAMINE METHYLTRANSFERASE"/>
    <property type="match status" value="1"/>
</dbReference>
<organism evidence="2 3">
    <name type="scientific">Thermoproteota archaeon</name>
    <dbReference type="NCBI Taxonomy" id="2056631"/>
    <lineage>
        <taxon>Archaea</taxon>
        <taxon>Thermoproteota</taxon>
    </lineage>
</organism>
<dbReference type="GO" id="GO:0003676">
    <property type="term" value="F:nucleic acid binding"/>
    <property type="evidence" value="ECO:0007669"/>
    <property type="project" value="InterPro"/>
</dbReference>
<sequence>MTYLNKSPHSVRFRVACEAIRLLLNLYHRLCPVARYEEIGGLKLKVFPGVFDPKHTISAGLLMESGFSVQGLVVDVGSGSGVLSLALARHADEVISIDIDYKALQNVMENAKLYGLSDKIHVVAADIGSFHLSCKCDAVVSNPPYLPLKPVTEIDKLWCAGEGLEIVRSIITFASKYLKEKGLLKFTSSSLSLQWVKYFLEKNKFSWSITAMKRTPLDTIYVIEARR</sequence>
<dbReference type="Gene3D" id="3.40.50.150">
    <property type="entry name" value="Vaccinia Virus protein VP39"/>
    <property type="match status" value="1"/>
</dbReference>
<dbReference type="InterPro" id="IPR029063">
    <property type="entry name" value="SAM-dependent_MTases_sf"/>
</dbReference>
<dbReference type="PROSITE" id="PS00092">
    <property type="entry name" value="N6_MTASE"/>
    <property type="match status" value="1"/>
</dbReference>